<sequence length="179" mass="19056">MAELSGNGLRLLRIEVATSRPLAGSKPAPKDAETKKNQKRLPSREELSRSCHPNSCLGRAAWTWPQIGLHAAGASRQLMGPVSRLRSCWFPGEKGDAAPNLNGTCVAILALSPGPPSISDFPTKLPIHTNPTPRTDPNRTNSTPPGQGAATLPRNLTIQSAKCILINQPAPGWPETHVA</sequence>
<comment type="caution">
    <text evidence="2">The sequence shown here is derived from an EMBL/GenBank/DDBJ whole genome shotgun (WGS) entry which is preliminary data.</text>
</comment>
<proteinExistence type="predicted"/>
<feature type="compositionally biased region" description="Basic and acidic residues" evidence="1">
    <location>
        <begin position="28"/>
        <end position="49"/>
    </location>
</feature>
<feature type="compositionally biased region" description="Low complexity" evidence="1">
    <location>
        <begin position="129"/>
        <end position="145"/>
    </location>
</feature>
<keyword evidence="3" id="KW-1185">Reference proteome</keyword>
<evidence type="ECO:0000313" key="3">
    <source>
        <dbReference type="Proteomes" id="UP001304895"/>
    </source>
</evidence>
<gene>
    <name evidence="2" type="ORF">BT67DRAFT_193226</name>
</gene>
<feature type="region of interest" description="Disordered" evidence="1">
    <location>
        <begin position="127"/>
        <end position="151"/>
    </location>
</feature>
<accession>A0AAN6ZFW0</accession>
<protein>
    <submittedName>
        <fullName evidence="2">Uncharacterized protein</fullName>
    </submittedName>
</protein>
<reference evidence="2" key="1">
    <citation type="journal article" date="2023" name="Mol. Phylogenet. Evol.">
        <title>Genome-scale phylogeny and comparative genomics of the fungal order Sordariales.</title>
        <authorList>
            <person name="Hensen N."/>
            <person name="Bonometti L."/>
            <person name="Westerberg I."/>
            <person name="Brannstrom I.O."/>
            <person name="Guillou S."/>
            <person name="Cros-Aarteil S."/>
            <person name="Calhoun S."/>
            <person name="Haridas S."/>
            <person name="Kuo A."/>
            <person name="Mondo S."/>
            <person name="Pangilinan J."/>
            <person name="Riley R."/>
            <person name="LaButti K."/>
            <person name="Andreopoulos B."/>
            <person name="Lipzen A."/>
            <person name="Chen C."/>
            <person name="Yan M."/>
            <person name="Daum C."/>
            <person name="Ng V."/>
            <person name="Clum A."/>
            <person name="Steindorff A."/>
            <person name="Ohm R.A."/>
            <person name="Martin F."/>
            <person name="Silar P."/>
            <person name="Natvig D.O."/>
            <person name="Lalanne C."/>
            <person name="Gautier V."/>
            <person name="Ament-Velasquez S.L."/>
            <person name="Kruys A."/>
            <person name="Hutchinson M.I."/>
            <person name="Powell A.J."/>
            <person name="Barry K."/>
            <person name="Miller A.N."/>
            <person name="Grigoriev I.V."/>
            <person name="Debuchy R."/>
            <person name="Gladieux P."/>
            <person name="Hiltunen Thoren M."/>
            <person name="Johannesson H."/>
        </authorList>
    </citation>
    <scope>NUCLEOTIDE SEQUENCE</scope>
    <source>
        <strain evidence="2">CBS 123565</strain>
    </source>
</reference>
<name>A0AAN6ZFW0_9PEZI</name>
<dbReference type="EMBL" id="MU853403">
    <property type="protein sequence ID" value="KAK4136867.1"/>
    <property type="molecule type" value="Genomic_DNA"/>
</dbReference>
<feature type="region of interest" description="Disordered" evidence="1">
    <location>
        <begin position="20"/>
        <end position="52"/>
    </location>
</feature>
<organism evidence="2 3">
    <name type="scientific">Trichocladium antarcticum</name>
    <dbReference type="NCBI Taxonomy" id="1450529"/>
    <lineage>
        <taxon>Eukaryota</taxon>
        <taxon>Fungi</taxon>
        <taxon>Dikarya</taxon>
        <taxon>Ascomycota</taxon>
        <taxon>Pezizomycotina</taxon>
        <taxon>Sordariomycetes</taxon>
        <taxon>Sordariomycetidae</taxon>
        <taxon>Sordariales</taxon>
        <taxon>Chaetomiaceae</taxon>
        <taxon>Trichocladium</taxon>
    </lineage>
</organism>
<reference evidence="2" key="2">
    <citation type="submission" date="2023-05" db="EMBL/GenBank/DDBJ databases">
        <authorList>
            <consortium name="Lawrence Berkeley National Laboratory"/>
            <person name="Steindorff A."/>
            <person name="Hensen N."/>
            <person name="Bonometti L."/>
            <person name="Westerberg I."/>
            <person name="Brannstrom I.O."/>
            <person name="Guillou S."/>
            <person name="Cros-Aarteil S."/>
            <person name="Calhoun S."/>
            <person name="Haridas S."/>
            <person name="Kuo A."/>
            <person name="Mondo S."/>
            <person name="Pangilinan J."/>
            <person name="Riley R."/>
            <person name="Labutti K."/>
            <person name="Andreopoulos B."/>
            <person name="Lipzen A."/>
            <person name="Chen C."/>
            <person name="Yanf M."/>
            <person name="Daum C."/>
            <person name="Ng V."/>
            <person name="Clum A."/>
            <person name="Ohm R."/>
            <person name="Martin F."/>
            <person name="Silar P."/>
            <person name="Natvig D."/>
            <person name="Lalanne C."/>
            <person name="Gautier V."/>
            <person name="Ament-Velasquez S.L."/>
            <person name="Kruys A."/>
            <person name="Hutchinson M.I."/>
            <person name="Powell A.J."/>
            <person name="Barry K."/>
            <person name="Miller A.N."/>
            <person name="Grigoriev I.V."/>
            <person name="Debuchy R."/>
            <person name="Gladieux P."/>
            <person name="Thoren M.H."/>
            <person name="Johannesson H."/>
        </authorList>
    </citation>
    <scope>NUCLEOTIDE SEQUENCE</scope>
    <source>
        <strain evidence="2">CBS 123565</strain>
    </source>
</reference>
<dbReference type="Proteomes" id="UP001304895">
    <property type="component" value="Unassembled WGS sequence"/>
</dbReference>
<evidence type="ECO:0000313" key="2">
    <source>
        <dbReference type="EMBL" id="KAK4136867.1"/>
    </source>
</evidence>
<evidence type="ECO:0000256" key="1">
    <source>
        <dbReference type="SAM" id="MobiDB-lite"/>
    </source>
</evidence>
<dbReference type="AlphaFoldDB" id="A0AAN6ZFW0"/>